<sequence>MASLRGRLPLRASIFRGLDCGPRHALIPRGAFSTQAILGNQSNTPKDKPESDKAWKYDLSFKTQMAKTVLIVVLGMAGAMESWTLFRGIQSWWTGVPDEGDDI</sequence>
<evidence type="ECO:0000313" key="2">
    <source>
        <dbReference type="Proteomes" id="UP000247810"/>
    </source>
</evidence>
<gene>
    <name evidence="1" type="ORF">BO71DRAFT_428876</name>
</gene>
<accession>A0A319DW37</accession>
<name>A0A319DW37_9EURO</name>
<reference evidence="1 2" key="1">
    <citation type="submission" date="2018-02" db="EMBL/GenBank/DDBJ databases">
        <title>The genomes of Aspergillus section Nigri reveals drivers in fungal speciation.</title>
        <authorList>
            <consortium name="DOE Joint Genome Institute"/>
            <person name="Vesth T.C."/>
            <person name="Nybo J."/>
            <person name="Theobald S."/>
            <person name="Brandl J."/>
            <person name="Frisvad J.C."/>
            <person name="Nielsen K.F."/>
            <person name="Lyhne E.K."/>
            <person name="Kogle M.E."/>
            <person name="Kuo A."/>
            <person name="Riley R."/>
            <person name="Clum A."/>
            <person name="Nolan M."/>
            <person name="Lipzen A."/>
            <person name="Salamov A."/>
            <person name="Henrissat B."/>
            <person name="Wiebenga A."/>
            <person name="De vries R.P."/>
            <person name="Grigoriev I.V."/>
            <person name="Mortensen U.H."/>
            <person name="Andersen M.R."/>
            <person name="Baker S.E."/>
        </authorList>
    </citation>
    <scope>NUCLEOTIDE SEQUENCE [LARGE SCALE GENOMIC DNA]</scope>
    <source>
        <strain evidence="1 2">CBS 707.79</strain>
    </source>
</reference>
<dbReference type="VEuPathDB" id="FungiDB:BO71DRAFT_428876"/>
<dbReference type="AlphaFoldDB" id="A0A319DW37"/>
<proteinExistence type="predicted"/>
<evidence type="ECO:0000313" key="1">
    <source>
        <dbReference type="EMBL" id="PYH95613.1"/>
    </source>
</evidence>
<dbReference type="OrthoDB" id="4499048at2759"/>
<protein>
    <submittedName>
        <fullName evidence="1">Uncharacterized protein</fullName>
    </submittedName>
</protein>
<keyword evidence="2" id="KW-1185">Reference proteome</keyword>
<dbReference type="STRING" id="1448320.A0A319DW37"/>
<dbReference type="Proteomes" id="UP000247810">
    <property type="component" value="Unassembled WGS sequence"/>
</dbReference>
<organism evidence="1 2">
    <name type="scientific">Aspergillus ellipticus CBS 707.79</name>
    <dbReference type="NCBI Taxonomy" id="1448320"/>
    <lineage>
        <taxon>Eukaryota</taxon>
        <taxon>Fungi</taxon>
        <taxon>Dikarya</taxon>
        <taxon>Ascomycota</taxon>
        <taxon>Pezizomycotina</taxon>
        <taxon>Eurotiomycetes</taxon>
        <taxon>Eurotiomycetidae</taxon>
        <taxon>Eurotiales</taxon>
        <taxon>Aspergillaceae</taxon>
        <taxon>Aspergillus</taxon>
        <taxon>Aspergillus subgen. Circumdati</taxon>
    </lineage>
</organism>
<dbReference type="EMBL" id="KZ825850">
    <property type="protein sequence ID" value="PYH95613.1"/>
    <property type="molecule type" value="Genomic_DNA"/>
</dbReference>